<dbReference type="PROSITE" id="PS00346">
    <property type="entry name" value="ETS_DOMAIN_2"/>
    <property type="match status" value="1"/>
</dbReference>
<evidence type="ECO:0000313" key="7">
    <source>
        <dbReference type="Proteomes" id="UP000886611"/>
    </source>
</evidence>
<dbReference type="PROSITE" id="PS00345">
    <property type="entry name" value="ETS_DOMAIN_1"/>
    <property type="match status" value="1"/>
</dbReference>
<dbReference type="PROSITE" id="PS50061">
    <property type="entry name" value="ETS_DOMAIN_3"/>
    <property type="match status" value="1"/>
</dbReference>
<feature type="compositionally biased region" description="Polar residues" evidence="4">
    <location>
        <begin position="129"/>
        <end position="139"/>
    </location>
</feature>
<comment type="similarity">
    <text evidence="1 3">Belongs to the ETS family.</text>
</comment>
<feature type="compositionally biased region" description="Polar residues" evidence="4">
    <location>
        <begin position="163"/>
        <end position="174"/>
    </location>
</feature>
<gene>
    <name evidence="6" type="primary">Spib_0</name>
    <name evidence="6" type="ORF">GTO96_0007442</name>
</gene>
<evidence type="ECO:0000256" key="1">
    <source>
        <dbReference type="ARBA" id="ARBA00005562"/>
    </source>
</evidence>
<sequence length="277" mass="31605">MKPKPIMTAAIQAVRFKTRLLFTWPSFPESLACDMDVFVKSEGGFSSLLSGPEPHIESVWNWGDTTDGMFDNFGVSHFTPLQNVTYIQPTVYQPTFMAESLQVPDTHLTYQSSQADIDQSTQPFAPFQTSLSDQLSSAPSEEDDFHNLNSPALEVSDCESEETFSPGTSPTTRRGSSIGGNSSNKKLRLYQFLLTLLRSGEMRDCVWWVDRERGTFQFSSKHKEELAHRWGQQKGNRKTMTYQKMARALRNYGKTGEILKVKEEEEELIFNSRRKWT</sequence>
<dbReference type="Gene3D" id="1.10.10.10">
    <property type="entry name" value="Winged helix-like DNA-binding domain superfamily/Winged helix DNA-binding domain"/>
    <property type="match status" value="1"/>
</dbReference>
<feature type="region of interest" description="Disordered" evidence="4">
    <location>
        <begin position="156"/>
        <end position="180"/>
    </location>
</feature>
<dbReference type="InterPro" id="IPR036390">
    <property type="entry name" value="WH_DNA-bd_sf"/>
</dbReference>
<dbReference type="InterPro" id="IPR036388">
    <property type="entry name" value="WH-like_DNA-bd_sf"/>
</dbReference>
<reference evidence="6 7" key="1">
    <citation type="journal article" date="2021" name="Cell">
        <title>Tracing the genetic footprints of vertebrate landing in non-teleost ray-finned fishes.</title>
        <authorList>
            <person name="Bi X."/>
            <person name="Wang K."/>
            <person name="Yang L."/>
            <person name="Pan H."/>
            <person name="Jiang H."/>
            <person name="Wei Q."/>
            <person name="Fang M."/>
            <person name="Yu H."/>
            <person name="Zhu C."/>
            <person name="Cai Y."/>
            <person name="He Y."/>
            <person name="Gan X."/>
            <person name="Zeng H."/>
            <person name="Yu D."/>
            <person name="Zhu Y."/>
            <person name="Jiang H."/>
            <person name="Qiu Q."/>
            <person name="Yang H."/>
            <person name="Zhang Y.E."/>
            <person name="Wang W."/>
            <person name="Zhu M."/>
            <person name="He S."/>
            <person name="Zhang G."/>
        </authorList>
    </citation>
    <scope>NUCLEOTIDE SEQUENCE [LARGE SCALE GENOMIC DNA]</scope>
    <source>
        <strain evidence="6">Bchr_013</strain>
    </source>
</reference>
<dbReference type="GO" id="GO:0005634">
    <property type="term" value="C:nucleus"/>
    <property type="evidence" value="ECO:0007669"/>
    <property type="project" value="UniProtKB-SubCell"/>
</dbReference>
<dbReference type="GO" id="GO:0030154">
    <property type="term" value="P:cell differentiation"/>
    <property type="evidence" value="ECO:0007669"/>
    <property type="project" value="TreeGrafter"/>
</dbReference>
<dbReference type="InterPro" id="IPR046328">
    <property type="entry name" value="ETS_fam"/>
</dbReference>
<dbReference type="PRINTS" id="PR00454">
    <property type="entry name" value="ETSDOMAIN"/>
</dbReference>
<evidence type="ECO:0000256" key="4">
    <source>
        <dbReference type="SAM" id="MobiDB-lite"/>
    </source>
</evidence>
<dbReference type="GO" id="GO:0000981">
    <property type="term" value="F:DNA-binding transcription factor activity, RNA polymerase II-specific"/>
    <property type="evidence" value="ECO:0007669"/>
    <property type="project" value="TreeGrafter"/>
</dbReference>
<organism evidence="6 7">
    <name type="scientific">Polypterus senegalus</name>
    <name type="common">Senegal bichir</name>
    <dbReference type="NCBI Taxonomy" id="55291"/>
    <lineage>
        <taxon>Eukaryota</taxon>
        <taxon>Metazoa</taxon>
        <taxon>Chordata</taxon>
        <taxon>Craniata</taxon>
        <taxon>Vertebrata</taxon>
        <taxon>Euteleostomi</taxon>
        <taxon>Actinopterygii</taxon>
        <taxon>Polypteriformes</taxon>
        <taxon>Polypteridae</taxon>
        <taxon>Polypterus</taxon>
    </lineage>
</organism>
<dbReference type="PANTHER" id="PTHR11849">
    <property type="entry name" value="ETS"/>
    <property type="match status" value="1"/>
</dbReference>
<keyword evidence="3" id="KW-0539">Nucleus</keyword>
<dbReference type="AlphaFoldDB" id="A0A8X7WVC9"/>
<dbReference type="Pfam" id="PF00178">
    <property type="entry name" value="Ets"/>
    <property type="match status" value="1"/>
</dbReference>
<comment type="subcellular location">
    <subcellularLocation>
        <location evidence="3">Nucleus</location>
    </subcellularLocation>
</comment>
<dbReference type="PANTHER" id="PTHR11849:SF174">
    <property type="entry name" value="TRANSCRIPTION FACTOR SPI-B"/>
    <property type="match status" value="1"/>
</dbReference>
<dbReference type="EMBL" id="JAATIS010009265">
    <property type="protein sequence ID" value="KAG2456171.1"/>
    <property type="molecule type" value="Genomic_DNA"/>
</dbReference>
<feature type="region of interest" description="Disordered" evidence="4">
    <location>
        <begin position="129"/>
        <end position="148"/>
    </location>
</feature>
<evidence type="ECO:0000259" key="5">
    <source>
        <dbReference type="PROSITE" id="PS50061"/>
    </source>
</evidence>
<dbReference type="SMART" id="SM00413">
    <property type="entry name" value="ETS"/>
    <property type="match status" value="1"/>
</dbReference>
<feature type="non-terminal residue" evidence="6">
    <location>
        <position position="1"/>
    </location>
</feature>
<feature type="domain" description="ETS" evidence="5">
    <location>
        <begin position="187"/>
        <end position="271"/>
    </location>
</feature>
<dbReference type="Proteomes" id="UP000886611">
    <property type="component" value="Unassembled WGS sequence"/>
</dbReference>
<evidence type="ECO:0000256" key="2">
    <source>
        <dbReference type="ARBA" id="ARBA00023125"/>
    </source>
</evidence>
<dbReference type="InterPro" id="IPR000418">
    <property type="entry name" value="Ets_dom"/>
</dbReference>
<accession>A0A8X7WVC9</accession>
<name>A0A8X7WVC9_POLSE</name>
<dbReference type="SUPFAM" id="SSF46785">
    <property type="entry name" value="Winged helix' DNA-binding domain"/>
    <property type="match status" value="1"/>
</dbReference>
<keyword evidence="2 3" id="KW-0238">DNA-binding</keyword>
<proteinExistence type="inferred from homology"/>
<evidence type="ECO:0000313" key="6">
    <source>
        <dbReference type="EMBL" id="KAG2456171.1"/>
    </source>
</evidence>
<feature type="non-terminal residue" evidence="6">
    <location>
        <position position="277"/>
    </location>
</feature>
<comment type="caution">
    <text evidence="6">The sequence shown here is derived from an EMBL/GenBank/DDBJ whole genome shotgun (WGS) entry which is preliminary data.</text>
</comment>
<protein>
    <submittedName>
        <fullName evidence="6">SPIB factor</fullName>
    </submittedName>
</protein>
<evidence type="ECO:0000256" key="3">
    <source>
        <dbReference type="RuleBase" id="RU004019"/>
    </source>
</evidence>
<dbReference type="GO" id="GO:0043565">
    <property type="term" value="F:sequence-specific DNA binding"/>
    <property type="evidence" value="ECO:0007669"/>
    <property type="project" value="InterPro"/>
</dbReference>
<keyword evidence="7" id="KW-1185">Reference proteome</keyword>